<proteinExistence type="predicted"/>
<dbReference type="PANTHER" id="PTHR40278:SF2">
    <property type="entry name" value="TYPE IV PILUS INNER MEMBRANE COMPONENT PILN"/>
    <property type="match status" value="1"/>
</dbReference>
<sequence length="189" mass="21624">MAKINLLPWREERRAALQKQFLVILVGMAVFGGLIVFLGDRYFNALIDHQNARNNYLQQHIAELNRQVAEIRELEKRRAELLERMEIIQGLQGKRPVIVRIFDETVRTMPDGAFFLDMTRTGDAIKVSGKAESNNRVSSLMRKLDNSEWFKEPNLTSVKAAPDFGEQGSQFELSFKITSPDAEAEAKEK</sequence>
<name>A0A7W4W6K0_9GAMM</name>
<dbReference type="InterPro" id="IPR052534">
    <property type="entry name" value="Extracell_DNA_Util/SecSys_Comp"/>
</dbReference>
<dbReference type="PANTHER" id="PTHR40278">
    <property type="entry name" value="DNA UTILIZATION PROTEIN HOFN"/>
    <property type="match status" value="1"/>
</dbReference>
<dbReference type="GO" id="GO:0043683">
    <property type="term" value="P:type IV pilus assembly"/>
    <property type="evidence" value="ECO:0007669"/>
    <property type="project" value="TreeGrafter"/>
</dbReference>
<gene>
    <name evidence="3" type="ORF">FHR99_002038</name>
</gene>
<keyword evidence="2" id="KW-1133">Transmembrane helix</keyword>
<evidence type="ECO:0000256" key="2">
    <source>
        <dbReference type="SAM" id="Phobius"/>
    </source>
</evidence>
<dbReference type="AlphaFoldDB" id="A0A7W4W6K0"/>
<keyword evidence="1" id="KW-0175">Coiled coil</keyword>
<evidence type="ECO:0000256" key="1">
    <source>
        <dbReference type="SAM" id="Coils"/>
    </source>
</evidence>
<keyword evidence="2" id="KW-0812">Transmembrane</keyword>
<feature type="transmembrane region" description="Helical" evidence="2">
    <location>
        <begin position="21"/>
        <end position="39"/>
    </location>
</feature>
<dbReference type="EMBL" id="JACHWY010000002">
    <property type="protein sequence ID" value="MBB3047772.1"/>
    <property type="molecule type" value="Genomic_DNA"/>
</dbReference>
<dbReference type="RefSeq" id="WP_183410530.1">
    <property type="nucleotide sequence ID" value="NZ_JACHWY010000002.1"/>
</dbReference>
<keyword evidence="2" id="KW-0472">Membrane</keyword>
<comment type="caution">
    <text evidence="3">The sequence shown here is derived from an EMBL/GenBank/DDBJ whole genome shotgun (WGS) entry which is preliminary data.</text>
</comment>
<keyword evidence="4" id="KW-1185">Reference proteome</keyword>
<dbReference type="GO" id="GO:0043107">
    <property type="term" value="P:type IV pilus-dependent motility"/>
    <property type="evidence" value="ECO:0007669"/>
    <property type="project" value="TreeGrafter"/>
</dbReference>
<evidence type="ECO:0000313" key="4">
    <source>
        <dbReference type="Proteomes" id="UP000537130"/>
    </source>
</evidence>
<dbReference type="InterPro" id="IPR007813">
    <property type="entry name" value="PilN"/>
</dbReference>
<feature type="coiled-coil region" evidence="1">
    <location>
        <begin position="47"/>
        <end position="91"/>
    </location>
</feature>
<evidence type="ECO:0000313" key="3">
    <source>
        <dbReference type="EMBL" id="MBB3047772.1"/>
    </source>
</evidence>
<dbReference type="Pfam" id="PF05137">
    <property type="entry name" value="PilN"/>
    <property type="match status" value="1"/>
</dbReference>
<reference evidence="3 4" key="1">
    <citation type="submission" date="2020-08" db="EMBL/GenBank/DDBJ databases">
        <title>Genomic Encyclopedia of Type Strains, Phase III (KMG-III): the genomes of soil and plant-associated and newly described type strains.</title>
        <authorList>
            <person name="Whitman W."/>
        </authorList>
    </citation>
    <scope>NUCLEOTIDE SEQUENCE [LARGE SCALE GENOMIC DNA]</scope>
    <source>
        <strain evidence="3 4">CECT 8654</strain>
    </source>
</reference>
<dbReference type="Proteomes" id="UP000537130">
    <property type="component" value="Unassembled WGS sequence"/>
</dbReference>
<protein>
    <submittedName>
        <fullName evidence="3">Type IV pilus assembly protein PilN</fullName>
    </submittedName>
</protein>
<accession>A0A7W4W6K0</accession>
<organism evidence="3 4">
    <name type="scientific">Litorivivens lipolytica</name>
    <dbReference type="NCBI Taxonomy" id="1524264"/>
    <lineage>
        <taxon>Bacteria</taxon>
        <taxon>Pseudomonadati</taxon>
        <taxon>Pseudomonadota</taxon>
        <taxon>Gammaproteobacteria</taxon>
        <taxon>Litorivivens</taxon>
    </lineage>
</organism>